<proteinExistence type="predicted"/>
<protein>
    <submittedName>
        <fullName evidence="2">Uncharacterized protein</fullName>
    </submittedName>
</protein>
<feature type="compositionally biased region" description="Basic and acidic residues" evidence="1">
    <location>
        <begin position="180"/>
        <end position="193"/>
    </location>
</feature>
<name>A0A284R2I6_ARMOS</name>
<dbReference type="AlphaFoldDB" id="A0A284R2I6"/>
<evidence type="ECO:0000256" key="1">
    <source>
        <dbReference type="SAM" id="MobiDB-lite"/>
    </source>
</evidence>
<evidence type="ECO:0000313" key="3">
    <source>
        <dbReference type="Proteomes" id="UP000219338"/>
    </source>
</evidence>
<keyword evidence="3" id="KW-1185">Reference proteome</keyword>
<sequence>MRSNEPSSTSYWPSHLPRETAPIWTAPPDFDNFNQDPETFGWADEEEEDNTALDYGDYRGYTSAPQEEDDTALGYGDYRGYTSAPHFYHQPFLLSDSPTYAGNYQNHQTHHPRRTQQYRPPQYGRFIMGAQDPPDPVPSRSNDIPEDPPVDPPILTPAERLQRAKDLADQKAERIQQMREALEAEEQAHDDHVQYWNLPNQNQRKGKEPDRRRHSAPPPPDLNWHRPLHE</sequence>
<feature type="region of interest" description="Disordered" evidence="1">
    <location>
        <begin position="1"/>
        <end position="40"/>
    </location>
</feature>
<dbReference type="Proteomes" id="UP000219338">
    <property type="component" value="Unassembled WGS sequence"/>
</dbReference>
<feature type="region of interest" description="Disordered" evidence="1">
    <location>
        <begin position="94"/>
        <end position="157"/>
    </location>
</feature>
<feature type="compositionally biased region" description="Polar residues" evidence="1">
    <location>
        <begin position="1"/>
        <end position="12"/>
    </location>
</feature>
<feature type="region of interest" description="Disordered" evidence="1">
    <location>
        <begin position="55"/>
        <end position="77"/>
    </location>
</feature>
<reference evidence="3" key="1">
    <citation type="journal article" date="2017" name="Nat. Ecol. Evol.">
        <title>Genome expansion and lineage-specific genetic innovations in the forest pathogenic fungi Armillaria.</title>
        <authorList>
            <person name="Sipos G."/>
            <person name="Prasanna A.N."/>
            <person name="Walter M.C."/>
            <person name="O'Connor E."/>
            <person name="Balint B."/>
            <person name="Krizsan K."/>
            <person name="Kiss B."/>
            <person name="Hess J."/>
            <person name="Varga T."/>
            <person name="Slot J."/>
            <person name="Riley R."/>
            <person name="Boka B."/>
            <person name="Rigling D."/>
            <person name="Barry K."/>
            <person name="Lee J."/>
            <person name="Mihaltcheva S."/>
            <person name="LaButti K."/>
            <person name="Lipzen A."/>
            <person name="Waldron R."/>
            <person name="Moloney N.M."/>
            <person name="Sperisen C."/>
            <person name="Kredics L."/>
            <person name="Vagvoelgyi C."/>
            <person name="Patrignani A."/>
            <person name="Fitzpatrick D."/>
            <person name="Nagy I."/>
            <person name="Doyle S."/>
            <person name="Anderson J.B."/>
            <person name="Grigoriev I.V."/>
            <person name="Gueldener U."/>
            <person name="Muensterkoetter M."/>
            <person name="Nagy L.G."/>
        </authorList>
    </citation>
    <scope>NUCLEOTIDE SEQUENCE [LARGE SCALE GENOMIC DNA]</scope>
    <source>
        <strain evidence="3">C18/9</strain>
    </source>
</reference>
<accession>A0A284R2I6</accession>
<feature type="compositionally biased region" description="Polar residues" evidence="1">
    <location>
        <begin position="96"/>
        <end position="107"/>
    </location>
</feature>
<feature type="region of interest" description="Disordered" evidence="1">
    <location>
        <begin position="180"/>
        <end position="230"/>
    </location>
</feature>
<dbReference type="EMBL" id="FUEG01000004">
    <property type="protein sequence ID" value="SJL02939.1"/>
    <property type="molecule type" value="Genomic_DNA"/>
</dbReference>
<gene>
    <name evidence="2" type="ORF">ARMOST_06280</name>
</gene>
<organism evidence="2 3">
    <name type="scientific">Armillaria ostoyae</name>
    <name type="common">Armillaria root rot fungus</name>
    <dbReference type="NCBI Taxonomy" id="47428"/>
    <lineage>
        <taxon>Eukaryota</taxon>
        <taxon>Fungi</taxon>
        <taxon>Dikarya</taxon>
        <taxon>Basidiomycota</taxon>
        <taxon>Agaricomycotina</taxon>
        <taxon>Agaricomycetes</taxon>
        <taxon>Agaricomycetidae</taxon>
        <taxon>Agaricales</taxon>
        <taxon>Marasmiineae</taxon>
        <taxon>Physalacriaceae</taxon>
        <taxon>Armillaria</taxon>
    </lineage>
</organism>
<evidence type="ECO:0000313" key="2">
    <source>
        <dbReference type="EMBL" id="SJL02939.1"/>
    </source>
</evidence>